<protein>
    <recommendedName>
        <fullName evidence="11">NADH dehydrogenase [ubiquinone] 1 alpha subcomplex subunit 13</fullName>
    </recommendedName>
</protein>
<evidence type="ECO:0000313" key="13">
    <source>
        <dbReference type="EMBL" id="KAF9747817.1"/>
    </source>
</evidence>
<evidence type="ECO:0000256" key="7">
    <source>
        <dbReference type="ARBA" id="ARBA00022982"/>
    </source>
</evidence>
<dbReference type="EMBL" id="JADCTT010000009">
    <property type="protein sequence ID" value="KAF9747817.1"/>
    <property type="molecule type" value="Genomic_DNA"/>
</dbReference>
<evidence type="ECO:0000256" key="8">
    <source>
        <dbReference type="ARBA" id="ARBA00022989"/>
    </source>
</evidence>
<feature type="compositionally biased region" description="Basic residues" evidence="12">
    <location>
        <begin position="57"/>
        <end position="69"/>
    </location>
</feature>
<dbReference type="GO" id="GO:0045271">
    <property type="term" value="C:respiratory chain complex I"/>
    <property type="evidence" value="ECO:0007669"/>
    <property type="project" value="UniProtKB-UniRule"/>
</dbReference>
<evidence type="ECO:0000256" key="6">
    <source>
        <dbReference type="ARBA" id="ARBA00022792"/>
    </source>
</evidence>
<keyword evidence="8" id="KW-1133">Transmembrane helix</keyword>
<keyword evidence="10" id="KW-0472">Membrane</keyword>
<proteinExistence type="inferred from homology"/>
<feature type="compositionally biased region" description="Basic residues" evidence="12">
    <location>
        <begin position="28"/>
        <end position="50"/>
    </location>
</feature>
<comment type="function">
    <text evidence="11">Complex I functions in the transfer of electrons from NADH to the respiratory chain. Accessory subunit of the mitochondrial membrane respiratory chain NADH dehydrogenase (Complex I), that is believed not to be involved in catalysis.</text>
</comment>
<sequence length="219" mass="24998">MATVSGGDPTHLFALCNHPSFNSNSHLTRAKQRFRQLPNRRNRHPDRRRRPDQLPTAHHRAATKATHRRPPIDLSSARETAPAANQPAHHASGYAPKGGYEPVQYKRNLPAKGFRPGIMLLGMGAVMTYGWYKLIVGIREGNELAREKMWARIHLTPLLQAEEDRDQVRRYWADQAREKELMGENFKVYNSDRYVFPGSVPMTDTVRAANLCRDPQPTK</sequence>
<keyword evidence="5" id="KW-0812">Transmembrane</keyword>
<accession>A0A8H7KBZ6</accession>
<evidence type="ECO:0000256" key="12">
    <source>
        <dbReference type="SAM" id="MobiDB-lite"/>
    </source>
</evidence>
<dbReference type="InterPro" id="IPR009346">
    <property type="entry name" value="GRIM-19"/>
</dbReference>
<evidence type="ECO:0000256" key="3">
    <source>
        <dbReference type="ARBA" id="ARBA00022448"/>
    </source>
</evidence>
<evidence type="ECO:0000313" key="14">
    <source>
        <dbReference type="Proteomes" id="UP000616885"/>
    </source>
</evidence>
<comment type="subcellular location">
    <subcellularLocation>
        <location evidence="1 11">Mitochondrion inner membrane</location>
        <topology evidence="1 11">Single-pass membrane protein</topology>
        <orientation evidence="1 11">Matrix side</orientation>
    </subcellularLocation>
</comment>
<evidence type="ECO:0000256" key="1">
    <source>
        <dbReference type="ARBA" id="ARBA00004298"/>
    </source>
</evidence>
<keyword evidence="7 11" id="KW-0249">Electron transport</keyword>
<evidence type="ECO:0000256" key="11">
    <source>
        <dbReference type="RuleBase" id="RU368034"/>
    </source>
</evidence>
<dbReference type="Pfam" id="PF06212">
    <property type="entry name" value="GRIM-19"/>
    <property type="match status" value="1"/>
</dbReference>
<keyword evidence="9 11" id="KW-0496">Mitochondrion</keyword>
<keyword evidence="4 11" id="KW-0679">Respiratory chain</keyword>
<dbReference type="GO" id="GO:0005743">
    <property type="term" value="C:mitochondrial inner membrane"/>
    <property type="evidence" value="ECO:0007669"/>
    <property type="project" value="UniProtKB-SubCell"/>
</dbReference>
<keyword evidence="3 11" id="KW-0813">Transport</keyword>
<dbReference type="AlphaFoldDB" id="A0A8H7KBZ6"/>
<comment type="caution">
    <text evidence="13">The sequence shown here is derived from an EMBL/GenBank/DDBJ whole genome shotgun (WGS) entry which is preliminary data.</text>
</comment>
<keyword evidence="6 11" id="KW-0999">Mitochondrion inner membrane</keyword>
<dbReference type="PANTHER" id="PTHR12966:SF0">
    <property type="entry name" value="NADH DEHYDROGENASE [UBIQUINONE] 1 ALPHA SUBCOMPLEX SUBUNIT 13"/>
    <property type="match status" value="1"/>
</dbReference>
<name>A0A8H7KBZ6_BIOOC</name>
<dbReference type="PANTHER" id="PTHR12966">
    <property type="entry name" value="NADH DEHYDROGENASE UBIQUINONE 1 ALPHA SUBCOMPLEX SUBUNIT 13"/>
    <property type="match status" value="1"/>
</dbReference>
<evidence type="ECO:0000256" key="5">
    <source>
        <dbReference type="ARBA" id="ARBA00022692"/>
    </source>
</evidence>
<comment type="similarity">
    <text evidence="2 11">Belongs to the complex I NDUFA13 subunit family.</text>
</comment>
<evidence type="ECO:0000256" key="10">
    <source>
        <dbReference type="ARBA" id="ARBA00023136"/>
    </source>
</evidence>
<gene>
    <name evidence="13" type="ORF">IM811_017322</name>
</gene>
<evidence type="ECO:0000256" key="9">
    <source>
        <dbReference type="ARBA" id="ARBA00023128"/>
    </source>
</evidence>
<evidence type="ECO:0000256" key="2">
    <source>
        <dbReference type="ARBA" id="ARBA00007312"/>
    </source>
</evidence>
<reference evidence="13" key="1">
    <citation type="submission" date="2020-10" db="EMBL/GenBank/DDBJ databases">
        <title>High-Quality Genome Resource of Clonostachys rosea strain S41 by Oxford Nanopore Long-Read Sequencing.</title>
        <authorList>
            <person name="Wang H."/>
        </authorList>
    </citation>
    <scope>NUCLEOTIDE SEQUENCE</scope>
    <source>
        <strain evidence="13">S41</strain>
    </source>
</reference>
<dbReference type="Proteomes" id="UP000616885">
    <property type="component" value="Unassembled WGS sequence"/>
</dbReference>
<evidence type="ECO:0000256" key="4">
    <source>
        <dbReference type="ARBA" id="ARBA00022660"/>
    </source>
</evidence>
<feature type="region of interest" description="Disordered" evidence="12">
    <location>
        <begin position="20"/>
        <end position="99"/>
    </location>
</feature>
<organism evidence="13 14">
    <name type="scientific">Bionectria ochroleuca</name>
    <name type="common">Gliocladium roseum</name>
    <dbReference type="NCBI Taxonomy" id="29856"/>
    <lineage>
        <taxon>Eukaryota</taxon>
        <taxon>Fungi</taxon>
        <taxon>Dikarya</taxon>
        <taxon>Ascomycota</taxon>
        <taxon>Pezizomycotina</taxon>
        <taxon>Sordariomycetes</taxon>
        <taxon>Hypocreomycetidae</taxon>
        <taxon>Hypocreales</taxon>
        <taxon>Bionectriaceae</taxon>
        <taxon>Clonostachys</taxon>
    </lineage>
</organism>